<organism evidence="1 2">
    <name type="scientific">Maribacter polysiphoniae</name>
    <dbReference type="NCBI Taxonomy" id="429344"/>
    <lineage>
        <taxon>Bacteria</taxon>
        <taxon>Pseudomonadati</taxon>
        <taxon>Bacteroidota</taxon>
        <taxon>Flavobacteriia</taxon>
        <taxon>Flavobacteriales</taxon>
        <taxon>Flavobacteriaceae</taxon>
        <taxon>Maribacter</taxon>
    </lineage>
</organism>
<dbReference type="AlphaFoldDB" id="A0A316DTV4"/>
<sequence>MGFYHNSKTTEIVHSSGELTVILNLHFLKDQFILANNIQGMD</sequence>
<dbReference type="EMBL" id="QGGQ01000011">
    <property type="protein sequence ID" value="PWK21511.1"/>
    <property type="molecule type" value="Genomic_DNA"/>
</dbReference>
<accession>A0A316DTV4</accession>
<name>A0A316DTV4_9FLAO</name>
<protein>
    <submittedName>
        <fullName evidence="1">Uncharacterized protein</fullName>
    </submittedName>
</protein>
<evidence type="ECO:0000313" key="2">
    <source>
        <dbReference type="Proteomes" id="UP000245667"/>
    </source>
</evidence>
<reference evidence="1 2" key="1">
    <citation type="submission" date="2018-05" db="EMBL/GenBank/DDBJ databases">
        <title>Genomic Encyclopedia of Archaeal and Bacterial Type Strains, Phase II (KMG-II): from individual species to whole genera.</title>
        <authorList>
            <person name="Goeker M."/>
        </authorList>
    </citation>
    <scope>NUCLEOTIDE SEQUENCE [LARGE SCALE GENOMIC DNA]</scope>
    <source>
        <strain evidence="1 2">DSM 23514</strain>
    </source>
</reference>
<comment type="caution">
    <text evidence="1">The sequence shown here is derived from an EMBL/GenBank/DDBJ whole genome shotgun (WGS) entry which is preliminary data.</text>
</comment>
<gene>
    <name evidence="1" type="ORF">LX92_03662</name>
</gene>
<evidence type="ECO:0000313" key="1">
    <source>
        <dbReference type="EMBL" id="PWK21511.1"/>
    </source>
</evidence>
<proteinExistence type="predicted"/>
<dbReference type="Proteomes" id="UP000245667">
    <property type="component" value="Unassembled WGS sequence"/>
</dbReference>